<dbReference type="OrthoDB" id="19023at10239"/>
<dbReference type="Pfam" id="PF17639">
    <property type="entry name" value="DUF5517"/>
    <property type="match status" value="1"/>
</dbReference>
<organism evidence="1 2">
    <name type="scientific">Sulfolobus spindle-shaped virus 7</name>
    <dbReference type="NCBI Taxonomy" id="693628"/>
    <lineage>
        <taxon>Viruses</taxon>
        <taxon>Viruses incertae sedis</taxon>
        <taxon>Fuselloviridae</taxon>
        <taxon>Alphafusellovirus</taxon>
        <taxon>Alphafusellovirus hengillense</taxon>
    </lineage>
</organism>
<reference evidence="1 2" key="1">
    <citation type="journal article" date="2009" name="Environ. Microbiol.">
        <title>Four newly isolated fuselloviruses from extreme geothermal environments reveal unusual morphologies and a possible interviral recombination mechanism.</title>
        <authorList>
            <person name="Redder P."/>
            <person name="Peng X."/>
            <person name="Brugger K."/>
            <person name="Shah S.A."/>
            <person name="Roesch F."/>
            <person name="Greve B."/>
            <person name="She Q."/>
            <person name="Schleper C."/>
            <person name="Forterre P."/>
            <person name="Garrett R.A."/>
            <person name="Prangishvili D."/>
        </authorList>
    </citation>
    <scope>NUCLEOTIDE SEQUENCE [LARGE SCALE GENOMIC DNA]</scope>
</reference>
<evidence type="ECO:0000313" key="2">
    <source>
        <dbReference type="Proteomes" id="UP000000512"/>
    </source>
</evidence>
<dbReference type="InterPro" id="IPR020507">
    <property type="entry name" value="DUF5517"/>
</dbReference>
<name>D1GF69_9VIRU</name>
<dbReference type="RefSeq" id="YP_003331501.1">
    <property type="nucleotide sequence ID" value="NC_013588.1"/>
</dbReference>
<dbReference type="EMBL" id="FJ870916">
    <property type="protein sequence ID" value="ACZ35770.1"/>
    <property type="molecule type" value="Genomic_DNA"/>
</dbReference>
<protein>
    <submittedName>
        <fullName evidence="1">Uncharacterized protein</fullName>
    </submittedName>
</protein>
<sequence length="106" mass="12666">MCISYIEGLKMEPQEEKEVLVSQSSIYFLLTEGRKTYGKSLNLKIEINDDDRIEKKFFFTEKPALKEVLLKIKRLYEVYEDSESETQEAIRKEVLLEIAKLMYLFW</sequence>
<dbReference type="Proteomes" id="UP000000512">
    <property type="component" value="Segment"/>
</dbReference>
<proteinExistence type="predicted"/>
<dbReference type="KEGG" id="vg:8676854"/>
<evidence type="ECO:0000313" key="1">
    <source>
        <dbReference type="EMBL" id="ACZ35770.1"/>
    </source>
</evidence>
<dbReference type="GeneID" id="8676854"/>
<keyword evidence="2" id="KW-1185">Reference proteome</keyword>
<accession>D1GF69</accession>